<feature type="region of interest" description="Disordered" evidence="1">
    <location>
        <begin position="152"/>
        <end position="172"/>
    </location>
</feature>
<dbReference type="Proteomes" id="UP000663850">
    <property type="component" value="Unassembled WGS sequence"/>
</dbReference>
<evidence type="ECO:0000256" key="1">
    <source>
        <dbReference type="SAM" id="MobiDB-lite"/>
    </source>
</evidence>
<proteinExistence type="predicted"/>
<reference evidence="2" key="1">
    <citation type="submission" date="2021-01" db="EMBL/GenBank/DDBJ databases">
        <authorList>
            <person name="Kaushik A."/>
        </authorList>
    </citation>
    <scope>NUCLEOTIDE SEQUENCE</scope>
    <source>
        <strain evidence="2">Type strain: AG8-Rh-89/</strain>
    </source>
</reference>
<dbReference type="AlphaFoldDB" id="A0A8H3APD5"/>
<organism evidence="2 3">
    <name type="scientific">Rhizoctonia solani</name>
    <dbReference type="NCBI Taxonomy" id="456999"/>
    <lineage>
        <taxon>Eukaryota</taxon>
        <taxon>Fungi</taxon>
        <taxon>Dikarya</taxon>
        <taxon>Basidiomycota</taxon>
        <taxon>Agaricomycotina</taxon>
        <taxon>Agaricomycetes</taxon>
        <taxon>Cantharellales</taxon>
        <taxon>Ceratobasidiaceae</taxon>
        <taxon>Rhizoctonia</taxon>
    </lineage>
</organism>
<dbReference type="EMBL" id="CAJMWZ010001651">
    <property type="protein sequence ID" value="CAE6439599.1"/>
    <property type="molecule type" value="Genomic_DNA"/>
</dbReference>
<protein>
    <submittedName>
        <fullName evidence="2">Uncharacterized protein</fullName>
    </submittedName>
</protein>
<gene>
    <name evidence="2" type="ORF">RDB_LOCUS27582</name>
</gene>
<sequence>MPGPHRVKKRTTVKLHGLKYPYNSSFAESDPISQDTLTPTHTLSLSAAEARNATSRRLVSQEYSKLSAHDRAALNDWVEEPMRNNETIDDMDIVDIPDDMSGSMGKNESESIFHSIIPPNARYRSWTERTHNASAAWSNQYEDLADAYLHFNASSPNNREPPTSVLVDEEGSEETETFIVEAVDIFARYSEVSITHSCAGGRNTALCGSAIDSNYVNHSCFNIEQTQYLRSTSNRATTTAATPIMIIKKRSARAIHRTHLHEKRQALNSKLALARRRFESEVDQLGKEYHKSAREIKTRALLRNKHGIVKRKVNTYNAYRHMQSKARKTAAATSSFAAAQELDAVAYRDADPEDIAKACDKFAEEKERRSGYVHKTLKGRVQHSDKVIRGIDQAIKELSFSCGVESLCIFVNGSNRDHSLLQAAYTPKGLEFLEGPLKRNLNNLLQDFQTFAQGGTEDMAKSHRELQKQLRDQVSARLLASLQDAAAPKNSIRTMKYEDYEQRICQKYKVVLVGWPAELGKFRSPTNIGNKQLKMLLDLLKDKSCRFEKAPAE</sequence>
<feature type="compositionally biased region" description="Polar residues" evidence="1">
    <location>
        <begin position="152"/>
        <end position="161"/>
    </location>
</feature>
<evidence type="ECO:0000313" key="2">
    <source>
        <dbReference type="EMBL" id="CAE6439599.1"/>
    </source>
</evidence>
<accession>A0A8H3APD5</accession>
<comment type="caution">
    <text evidence="2">The sequence shown here is derived from an EMBL/GenBank/DDBJ whole genome shotgun (WGS) entry which is preliminary data.</text>
</comment>
<name>A0A8H3APD5_9AGAM</name>
<evidence type="ECO:0000313" key="3">
    <source>
        <dbReference type="Proteomes" id="UP000663850"/>
    </source>
</evidence>